<organism evidence="3 4">
    <name type="scientific">Burkholderia lata (strain ATCC 17760 / DSM 23089 / LMG 22485 / NCIMB 9086 / R18194 / 383)</name>
    <dbReference type="NCBI Taxonomy" id="482957"/>
    <lineage>
        <taxon>Bacteria</taxon>
        <taxon>Pseudomonadati</taxon>
        <taxon>Pseudomonadota</taxon>
        <taxon>Betaproteobacteria</taxon>
        <taxon>Burkholderiales</taxon>
        <taxon>Burkholderiaceae</taxon>
        <taxon>Burkholderia</taxon>
        <taxon>Burkholderia cepacia complex</taxon>
    </lineage>
</organism>
<dbReference type="PIRSF" id="PIRSF015558">
    <property type="entry name" value="Txn_reg_DeoR_prd"/>
    <property type="match status" value="1"/>
</dbReference>
<dbReference type="RefSeq" id="WP_011350428.1">
    <property type="nucleotide sequence ID" value="NC_007510.1"/>
</dbReference>
<evidence type="ECO:0000259" key="1">
    <source>
        <dbReference type="Pfam" id="PF13280"/>
    </source>
</evidence>
<feature type="domain" description="DNA-binding transcriptional repressor CapW C-terminal dimerisation" evidence="2">
    <location>
        <begin position="168"/>
        <end position="233"/>
    </location>
</feature>
<feature type="domain" description="WYL" evidence="1">
    <location>
        <begin position="80"/>
        <end position="146"/>
    </location>
</feature>
<dbReference type="Pfam" id="PF26107">
    <property type="entry name" value="BrxR_CTD"/>
    <property type="match status" value="1"/>
</dbReference>
<dbReference type="EMBL" id="CP000151">
    <property type="protein sequence ID" value="ABB06787.1"/>
    <property type="molecule type" value="Genomic_DNA"/>
</dbReference>
<evidence type="ECO:0000259" key="2">
    <source>
        <dbReference type="Pfam" id="PF26107"/>
    </source>
</evidence>
<sequence>MADHQLPDGRSSELAPGNLEYDSRGKLYVMRPGFESMFDFSPERILTWLSEEFGDGEPINSRVGAACEIPARLGQPALPILATIARAIKRQQALRIAYHSIGTGRSEREIAPFALLDSGLRWYARAYDRKSGEFRDFVLTRIQDASILHDNVIEPPEQPDQDIQWCRIVELELVPNPDQAHPKITELDYGVRDGMLKVRLRAATAGHVLRKWSVDCSPDHSLRGNEYRLWLRDHLALCGVTNAVLAPGYACKEI</sequence>
<evidence type="ECO:0000313" key="3">
    <source>
        <dbReference type="EMBL" id="ABB06787.1"/>
    </source>
</evidence>
<reference evidence="3" key="1">
    <citation type="submission" date="2009-01" db="EMBL/GenBank/DDBJ databases">
        <title>Complete sequence of chromosome 1 of Burkholderia sp. 383.</title>
        <authorList>
            <consortium name="US DOE Joint Genome Institute"/>
            <person name="Copeland A."/>
            <person name="Lucas S."/>
            <person name="Lapidus A."/>
            <person name="Barry K."/>
            <person name="Detter J.C."/>
            <person name="Glavina T."/>
            <person name="Hammon N."/>
            <person name="Israni S."/>
            <person name="Pitluck S."/>
            <person name="Chain P."/>
            <person name="Malfatti S."/>
            <person name="Shin M."/>
            <person name="Vergez L."/>
            <person name="Schmutz J."/>
            <person name="Larimer F."/>
            <person name="Land M."/>
            <person name="Kyrpides N."/>
            <person name="Lykidis A."/>
            <person name="Richardson P."/>
        </authorList>
    </citation>
    <scope>NUCLEOTIDE SEQUENCE</scope>
    <source>
        <strain evidence="3">383</strain>
    </source>
</reference>
<dbReference type="Pfam" id="PF13280">
    <property type="entry name" value="WYL"/>
    <property type="match status" value="1"/>
</dbReference>
<dbReference type="HOGENOM" id="CLU_054168_0_1_4"/>
<dbReference type="PANTHER" id="PTHR34580:SF1">
    <property type="entry name" value="PROTEIN PAFC"/>
    <property type="match status" value="1"/>
</dbReference>
<dbReference type="KEGG" id="bur:Bcep18194_A3185"/>
<dbReference type="GeneID" id="45093091"/>
<proteinExistence type="predicted"/>
<dbReference type="InterPro" id="IPR016634">
    <property type="entry name" value="CapW-like"/>
</dbReference>
<accession>Q39L79</accession>
<protein>
    <submittedName>
        <fullName evidence="3">Transcriptional regulator-like protein</fullName>
    </submittedName>
</protein>
<dbReference type="PATRIC" id="fig|482957.22.peg.4"/>
<dbReference type="InterPro" id="IPR051534">
    <property type="entry name" value="CBASS_pafABC_assoc_protein"/>
</dbReference>
<dbReference type="InterPro" id="IPR026881">
    <property type="entry name" value="WYL_dom"/>
</dbReference>
<keyword evidence="4" id="KW-1185">Reference proteome</keyword>
<dbReference type="AlphaFoldDB" id="Q39L79"/>
<name>Q39L79_BURL3</name>
<dbReference type="PANTHER" id="PTHR34580">
    <property type="match status" value="1"/>
</dbReference>
<dbReference type="PROSITE" id="PS52050">
    <property type="entry name" value="WYL"/>
    <property type="match status" value="1"/>
</dbReference>
<gene>
    <name evidence="3" type="ordered locus">Bcep18194_A3185</name>
</gene>
<dbReference type="InterPro" id="IPR059020">
    <property type="entry name" value="CapW_CTD"/>
</dbReference>
<evidence type="ECO:0000313" key="4">
    <source>
        <dbReference type="Proteomes" id="UP000002705"/>
    </source>
</evidence>
<dbReference type="Proteomes" id="UP000002705">
    <property type="component" value="Chromosome 1"/>
</dbReference>